<organism evidence="1 2">
    <name type="scientific">Mucor lusitanicus CBS 277.49</name>
    <dbReference type="NCBI Taxonomy" id="747725"/>
    <lineage>
        <taxon>Eukaryota</taxon>
        <taxon>Fungi</taxon>
        <taxon>Fungi incertae sedis</taxon>
        <taxon>Mucoromycota</taxon>
        <taxon>Mucoromycotina</taxon>
        <taxon>Mucoromycetes</taxon>
        <taxon>Mucorales</taxon>
        <taxon>Mucorineae</taxon>
        <taxon>Mucoraceae</taxon>
        <taxon>Mucor</taxon>
    </lineage>
</organism>
<proteinExistence type="predicted"/>
<gene>
    <name evidence="1" type="ORF">MUCCIDRAFT_80993</name>
</gene>
<dbReference type="EMBL" id="AMYB01000004">
    <property type="protein sequence ID" value="OAD02982.1"/>
    <property type="molecule type" value="Genomic_DNA"/>
</dbReference>
<dbReference type="Proteomes" id="UP000077051">
    <property type="component" value="Unassembled WGS sequence"/>
</dbReference>
<accession>A0A162T9X2</accession>
<dbReference type="OrthoDB" id="2300632at2759"/>
<comment type="caution">
    <text evidence="1">The sequence shown here is derived from an EMBL/GenBank/DDBJ whole genome shotgun (WGS) entry which is preliminary data.</text>
</comment>
<evidence type="ECO:0000313" key="2">
    <source>
        <dbReference type="Proteomes" id="UP000077051"/>
    </source>
</evidence>
<evidence type="ECO:0000313" key="1">
    <source>
        <dbReference type="EMBL" id="OAD02982.1"/>
    </source>
</evidence>
<protein>
    <submittedName>
        <fullName evidence="1">Uncharacterized protein</fullName>
    </submittedName>
</protein>
<keyword evidence="2" id="KW-1185">Reference proteome</keyword>
<name>A0A162T9X2_MUCCL</name>
<dbReference type="VEuPathDB" id="FungiDB:MUCCIDRAFT_80993"/>
<sequence>MAKQDKTPLTPARQKASRKYYEKNSATISNKNKIDRIEKEIQFNLVRQGTTKAQQHFLRKMLLDQFAVVSLKYLTNTSIHAARRDLYQVCYIVASHLLVNKDVLIKGDMSPFVPIPISQFAGAEHFFSNEKIDTEFLAAHPGVLVLQWFAGLGNQGWQLIRPCLVAFGSLLATFHDGFEGKAVPVYELKDYNASAFTS</sequence>
<dbReference type="AlphaFoldDB" id="A0A162T9X2"/>
<reference evidence="1 2" key="1">
    <citation type="submission" date="2015-06" db="EMBL/GenBank/DDBJ databases">
        <title>Expansion of signal transduction pathways in fungi by whole-genome duplication.</title>
        <authorList>
            <consortium name="DOE Joint Genome Institute"/>
            <person name="Corrochano L.M."/>
            <person name="Kuo A."/>
            <person name="Marcet-Houben M."/>
            <person name="Polaino S."/>
            <person name="Salamov A."/>
            <person name="Villalobos J.M."/>
            <person name="Alvarez M.I."/>
            <person name="Avalos J."/>
            <person name="Benito E.P."/>
            <person name="Benoit I."/>
            <person name="Burger G."/>
            <person name="Camino L.P."/>
            <person name="Canovas D."/>
            <person name="Cerda-Olmedo E."/>
            <person name="Cheng J.-F."/>
            <person name="Dominguez A."/>
            <person name="Elias M."/>
            <person name="Eslava A.P."/>
            <person name="Glaser F."/>
            <person name="Grimwood J."/>
            <person name="Gutierrez G."/>
            <person name="Heitman J."/>
            <person name="Henrissat B."/>
            <person name="Iturriaga E.A."/>
            <person name="Lang B.F."/>
            <person name="Lavin J.L."/>
            <person name="Lee S."/>
            <person name="Li W."/>
            <person name="Lindquist E."/>
            <person name="Lopez-Garcia S."/>
            <person name="Luque E.M."/>
            <person name="Marcos A.T."/>
            <person name="Martin J."/>
            <person name="Mccluskey K."/>
            <person name="Medina H.R."/>
            <person name="Miralles-Duran A."/>
            <person name="Miyazaki A."/>
            <person name="Munoz-Torres E."/>
            <person name="Oguiza J.A."/>
            <person name="Ohm R."/>
            <person name="Olmedo M."/>
            <person name="Orejas M."/>
            <person name="Ortiz-Castellanos L."/>
            <person name="Pisabarro A.G."/>
            <person name="Rodriguez-Romero J."/>
            <person name="Ruiz-Herrera J."/>
            <person name="Ruiz-Vazquez R."/>
            <person name="Sanz C."/>
            <person name="Schackwitz W."/>
            <person name="Schmutz J."/>
            <person name="Shahriari M."/>
            <person name="Shelest E."/>
            <person name="Silva-Franco F."/>
            <person name="Soanes D."/>
            <person name="Syed K."/>
            <person name="Tagua V.G."/>
            <person name="Talbot N.J."/>
            <person name="Thon M."/>
            <person name="De Vries R.P."/>
            <person name="Wiebenga A."/>
            <person name="Yadav J.S."/>
            <person name="Braun E.L."/>
            <person name="Baker S."/>
            <person name="Garre V."/>
            <person name="Horwitz B."/>
            <person name="Torres-Martinez S."/>
            <person name="Idnurm A."/>
            <person name="Herrera-Estrella A."/>
            <person name="Gabaldon T."/>
            <person name="Grigoriev I.V."/>
        </authorList>
    </citation>
    <scope>NUCLEOTIDE SEQUENCE [LARGE SCALE GENOMIC DNA]</scope>
    <source>
        <strain evidence="1 2">CBS 277.49</strain>
    </source>
</reference>